<evidence type="ECO:0000313" key="4">
    <source>
        <dbReference type="EMBL" id="CRL01403.1"/>
    </source>
</evidence>
<gene>
    <name evidence="4" type="ORF">CLUMA_CG014317</name>
</gene>
<evidence type="ECO:0000256" key="1">
    <source>
        <dbReference type="SAM" id="Coils"/>
    </source>
</evidence>
<evidence type="ECO:0000256" key="2">
    <source>
        <dbReference type="SAM" id="MobiDB-lite"/>
    </source>
</evidence>
<keyword evidence="1" id="KW-0175">Coiled coil</keyword>
<feature type="coiled-coil region" evidence="1">
    <location>
        <begin position="1"/>
        <end position="49"/>
    </location>
</feature>
<dbReference type="OrthoDB" id="285793at2759"/>
<proteinExistence type="predicted"/>
<dbReference type="STRING" id="568069.A0A1J1IMF4"/>
<reference evidence="4 5" key="1">
    <citation type="submission" date="2015-04" db="EMBL/GenBank/DDBJ databases">
        <authorList>
            <person name="Syromyatnikov M.Y."/>
            <person name="Popov V.N."/>
        </authorList>
    </citation>
    <scope>NUCLEOTIDE SEQUENCE [LARGE SCALE GENOMIC DNA]</scope>
</reference>
<feature type="domain" description="INO80 complex subunit E N-terminal" evidence="3">
    <location>
        <begin position="3"/>
        <end position="50"/>
    </location>
</feature>
<protein>
    <submittedName>
        <fullName evidence="4">CLUMA_CG014317, isoform A</fullName>
    </submittedName>
</protein>
<evidence type="ECO:0000313" key="5">
    <source>
        <dbReference type="Proteomes" id="UP000183832"/>
    </source>
</evidence>
<feature type="compositionally biased region" description="Basic residues" evidence="2">
    <location>
        <begin position="83"/>
        <end position="93"/>
    </location>
</feature>
<feature type="region of interest" description="Disordered" evidence="2">
    <location>
        <begin position="61"/>
        <end position="111"/>
    </location>
</feature>
<sequence>MQNYERKLRKIKKAIKNLVIENSSLCDHIADIQNNIDKVKQEREFLLRKLIEHEPSTIDLIQQSNESKYKKRKNSSDASSVNKPHRPVGRPKTKKPDPAPTPPSERSLDRNIMFKQEIKQDDLTYFDDNATNYMISSSL</sequence>
<dbReference type="Proteomes" id="UP000183832">
    <property type="component" value="Unassembled WGS sequence"/>
</dbReference>
<evidence type="ECO:0000259" key="3">
    <source>
        <dbReference type="Pfam" id="PF24237"/>
    </source>
</evidence>
<dbReference type="Pfam" id="PF24237">
    <property type="entry name" value="INO80E"/>
    <property type="match status" value="1"/>
</dbReference>
<keyword evidence="5" id="KW-1185">Reference proteome</keyword>
<name>A0A1J1IMF4_9DIPT</name>
<dbReference type="AlphaFoldDB" id="A0A1J1IMF4"/>
<organism evidence="4 5">
    <name type="scientific">Clunio marinus</name>
    <dbReference type="NCBI Taxonomy" id="568069"/>
    <lineage>
        <taxon>Eukaryota</taxon>
        <taxon>Metazoa</taxon>
        <taxon>Ecdysozoa</taxon>
        <taxon>Arthropoda</taxon>
        <taxon>Hexapoda</taxon>
        <taxon>Insecta</taxon>
        <taxon>Pterygota</taxon>
        <taxon>Neoptera</taxon>
        <taxon>Endopterygota</taxon>
        <taxon>Diptera</taxon>
        <taxon>Nematocera</taxon>
        <taxon>Chironomoidea</taxon>
        <taxon>Chironomidae</taxon>
        <taxon>Clunio</taxon>
    </lineage>
</organism>
<dbReference type="EMBL" id="CVRI01000055">
    <property type="protein sequence ID" value="CRL01403.1"/>
    <property type="molecule type" value="Genomic_DNA"/>
</dbReference>
<dbReference type="InterPro" id="IPR056515">
    <property type="entry name" value="INO80E_N"/>
</dbReference>
<accession>A0A1J1IMF4</accession>